<gene>
    <name evidence="2" type="ORF">F1737_03940</name>
</gene>
<sequence length="63" mass="7227">MGLMDILKSIKISVGQGSSRNYNENRYENENPEILNDYDDSVEESYHEITESDDYGDSDSDDD</sequence>
<feature type="compositionally biased region" description="Acidic residues" evidence="1">
    <location>
        <begin position="51"/>
        <end position="63"/>
    </location>
</feature>
<name>A0AA97FED1_9EURY</name>
<proteinExistence type="predicted"/>
<dbReference type="Proteomes" id="UP001301797">
    <property type="component" value="Chromosome"/>
</dbReference>
<accession>A0AA97FED1</accession>
<evidence type="ECO:0000313" key="3">
    <source>
        <dbReference type="Proteomes" id="UP001301797"/>
    </source>
</evidence>
<feature type="region of interest" description="Disordered" evidence="1">
    <location>
        <begin position="15"/>
        <end position="63"/>
    </location>
</feature>
<dbReference type="EMBL" id="CP043875">
    <property type="protein sequence ID" value="WOF15906.1"/>
    <property type="molecule type" value="Genomic_DNA"/>
</dbReference>
<reference evidence="2 3" key="1">
    <citation type="submission" date="2019-09" db="EMBL/GenBank/DDBJ databases">
        <title>The complete genome of Methanoplanus sp. FWC-SCC4.</title>
        <authorList>
            <person name="Chen S.-C."/>
            <person name="Zhou Y.-Z."/>
            <person name="Lai M.-C."/>
        </authorList>
    </citation>
    <scope>NUCLEOTIDE SEQUENCE [LARGE SCALE GENOMIC DNA]</scope>
    <source>
        <strain evidence="2 3">FWC-SCC4</strain>
    </source>
</reference>
<dbReference type="AlphaFoldDB" id="A0AA97FED1"/>
<dbReference type="KEGG" id="mefw:F1737_03940"/>
<evidence type="ECO:0000313" key="2">
    <source>
        <dbReference type="EMBL" id="WOF15906.1"/>
    </source>
</evidence>
<evidence type="ECO:0000256" key="1">
    <source>
        <dbReference type="SAM" id="MobiDB-lite"/>
    </source>
</evidence>
<keyword evidence="3" id="KW-1185">Reference proteome</keyword>
<organism evidence="2 3">
    <name type="scientific">Methanochimaera problematica</name>
    <dbReference type="NCBI Taxonomy" id="2609417"/>
    <lineage>
        <taxon>Archaea</taxon>
        <taxon>Methanobacteriati</taxon>
        <taxon>Methanobacteriota</taxon>
        <taxon>Stenosarchaea group</taxon>
        <taxon>Methanomicrobia</taxon>
        <taxon>Methanomicrobiales</taxon>
        <taxon>Methanomicrobiaceae</taxon>
        <taxon>Methanochimaera</taxon>
    </lineage>
</organism>
<protein>
    <submittedName>
        <fullName evidence="2">Uncharacterized protein</fullName>
    </submittedName>
</protein>